<name>A0A2U3DZC4_PURLI</name>
<sequence length="172" mass="18859">MLPARRAMRAAALPSPAREVAPTNSGRTGPGLRVPWGPVALEDPARGRPALVWVRRPARAACIPFHLSRYEWLQRPVPGALGIPPIQRVASHAHGSSGCYGSPPLEPSHNADSHPNTVPSHPVWFSPAQRQDPERHAPQAKFFLSCAQWILRRFARVFPSLINGARCETLRG</sequence>
<accession>A0A2U3DZC4</accession>
<organism evidence="2 3">
    <name type="scientific">Purpureocillium lilacinum</name>
    <name type="common">Paecilomyces lilacinus</name>
    <dbReference type="NCBI Taxonomy" id="33203"/>
    <lineage>
        <taxon>Eukaryota</taxon>
        <taxon>Fungi</taxon>
        <taxon>Dikarya</taxon>
        <taxon>Ascomycota</taxon>
        <taxon>Pezizomycotina</taxon>
        <taxon>Sordariomycetes</taxon>
        <taxon>Hypocreomycetidae</taxon>
        <taxon>Hypocreales</taxon>
        <taxon>Ophiocordycipitaceae</taxon>
        <taxon>Purpureocillium</taxon>
    </lineage>
</organism>
<proteinExistence type="predicted"/>
<feature type="region of interest" description="Disordered" evidence="1">
    <location>
        <begin position="97"/>
        <end position="131"/>
    </location>
</feature>
<dbReference type="AlphaFoldDB" id="A0A2U3DZC4"/>
<comment type="caution">
    <text evidence="2">The sequence shown here is derived from an EMBL/GenBank/DDBJ whole genome shotgun (WGS) entry which is preliminary data.</text>
</comment>
<evidence type="ECO:0000313" key="2">
    <source>
        <dbReference type="EMBL" id="PWI67608.1"/>
    </source>
</evidence>
<feature type="region of interest" description="Disordered" evidence="1">
    <location>
        <begin position="12"/>
        <end position="32"/>
    </location>
</feature>
<gene>
    <name evidence="2" type="ORF">PCL_02962</name>
</gene>
<evidence type="ECO:0000313" key="3">
    <source>
        <dbReference type="Proteomes" id="UP000245956"/>
    </source>
</evidence>
<evidence type="ECO:0000256" key="1">
    <source>
        <dbReference type="SAM" id="MobiDB-lite"/>
    </source>
</evidence>
<dbReference type="EMBL" id="LCWV01000018">
    <property type="protein sequence ID" value="PWI67608.1"/>
    <property type="molecule type" value="Genomic_DNA"/>
</dbReference>
<dbReference type="Proteomes" id="UP000245956">
    <property type="component" value="Unassembled WGS sequence"/>
</dbReference>
<protein>
    <submittedName>
        <fullName evidence="2">Uncharacterized protein</fullName>
    </submittedName>
</protein>
<reference evidence="2 3" key="1">
    <citation type="journal article" date="2016" name="Front. Microbiol.">
        <title>Genome and transcriptome sequences reveal the specific parasitism of the nematophagous Purpureocillium lilacinum 36-1.</title>
        <authorList>
            <person name="Xie J."/>
            <person name="Li S."/>
            <person name="Mo C."/>
            <person name="Xiao X."/>
            <person name="Peng D."/>
            <person name="Wang G."/>
            <person name="Xiao Y."/>
        </authorList>
    </citation>
    <scope>NUCLEOTIDE SEQUENCE [LARGE SCALE GENOMIC DNA]</scope>
    <source>
        <strain evidence="2 3">36-1</strain>
    </source>
</reference>